<keyword evidence="2" id="KW-1133">Transmembrane helix</keyword>
<dbReference type="SUPFAM" id="SSF103088">
    <property type="entry name" value="OmpA-like"/>
    <property type="match status" value="1"/>
</dbReference>
<dbReference type="AlphaFoldDB" id="A0A1C3ULC6"/>
<evidence type="ECO:0000256" key="1">
    <source>
        <dbReference type="SAM" id="Coils"/>
    </source>
</evidence>
<feature type="coiled-coil region" evidence="1">
    <location>
        <begin position="46"/>
        <end position="80"/>
    </location>
</feature>
<keyword evidence="4" id="KW-1185">Reference proteome</keyword>
<dbReference type="STRING" id="52131.GA0061100_102558"/>
<proteinExistence type="predicted"/>
<sequence>MVTDASDSTPKLEHKGYNRGLILGLTMAESMLLLVFCLLLVAAALISAERHKRYEVERKLEKAEQQVALLEKKRAEQAAEIVLLQSKVVSGDLSAADKAVVDKQWRELVLAKEALDTMADQGATSADLQSLSKIAAVLKEHGVSLAAAPDEVNKLLAGNAGGKGMHDWPPIINLDDAKKNYFQSGSAQLTGTFADLLSTTITDEIASNLSLYGANIVEVIGHTDEQPVAREKSNLDDTIISAMDGKLPVSALLPADNAGLGLARAIAVANVLRANPKLKDATILPMSAAQLILPGDTVTSGQSGAVESRRRIEIRVRGRTAPVAVINAGAASSINTQ</sequence>
<feature type="transmembrane region" description="Helical" evidence="2">
    <location>
        <begin position="20"/>
        <end position="46"/>
    </location>
</feature>
<evidence type="ECO:0000313" key="4">
    <source>
        <dbReference type="Proteomes" id="UP000186228"/>
    </source>
</evidence>
<dbReference type="InterPro" id="IPR036737">
    <property type="entry name" value="OmpA-like_sf"/>
</dbReference>
<evidence type="ECO:0000256" key="2">
    <source>
        <dbReference type="SAM" id="Phobius"/>
    </source>
</evidence>
<gene>
    <name evidence="3" type="ORF">GA0061100_102558</name>
</gene>
<dbReference type="OrthoDB" id="559153at2"/>
<dbReference type="Proteomes" id="UP000186228">
    <property type="component" value="Unassembled WGS sequence"/>
</dbReference>
<name>A0A1C3ULC6_9HYPH</name>
<evidence type="ECO:0000313" key="3">
    <source>
        <dbReference type="EMBL" id="SCB16293.1"/>
    </source>
</evidence>
<organism evidence="3 4">
    <name type="scientific">Rhizobium hainanense</name>
    <dbReference type="NCBI Taxonomy" id="52131"/>
    <lineage>
        <taxon>Bacteria</taxon>
        <taxon>Pseudomonadati</taxon>
        <taxon>Pseudomonadota</taxon>
        <taxon>Alphaproteobacteria</taxon>
        <taxon>Hyphomicrobiales</taxon>
        <taxon>Rhizobiaceae</taxon>
        <taxon>Rhizobium/Agrobacterium group</taxon>
        <taxon>Rhizobium</taxon>
    </lineage>
</organism>
<keyword evidence="1" id="KW-0175">Coiled coil</keyword>
<accession>A0A1C3ULC6</accession>
<reference evidence="4" key="1">
    <citation type="submission" date="2016-08" db="EMBL/GenBank/DDBJ databases">
        <authorList>
            <person name="Varghese N."/>
            <person name="Submissions Spin"/>
        </authorList>
    </citation>
    <scope>NUCLEOTIDE SEQUENCE [LARGE SCALE GENOMIC DNA]</scope>
    <source>
        <strain evidence="4">CCBAU 57015</strain>
    </source>
</reference>
<dbReference type="EMBL" id="FMAC01000002">
    <property type="protein sequence ID" value="SCB16293.1"/>
    <property type="molecule type" value="Genomic_DNA"/>
</dbReference>
<protein>
    <submittedName>
        <fullName evidence="3">OmpA family protein</fullName>
    </submittedName>
</protein>
<keyword evidence="2" id="KW-0472">Membrane</keyword>
<keyword evidence="2" id="KW-0812">Transmembrane</keyword>
<dbReference type="Gene3D" id="3.30.1330.60">
    <property type="entry name" value="OmpA-like domain"/>
    <property type="match status" value="1"/>
</dbReference>
<dbReference type="RefSeq" id="WP_075852368.1">
    <property type="nucleotide sequence ID" value="NZ_FMAC01000002.1"/>
</dbReference>